<name>A0A5C6E8J9_9BACT</name>
<feature type="compositionally biased region" description="Polar residues" evidence="1">
    <location>
        <begin position="244"/>
        <end position="257"/>
    </location>
</feature>
<protein>
    <submittedName>
        <fullName evidence="2">Uncharacterized protein</fullName>
    </submittedName>
</protein>
<dbReference type="RefSeq" id="WP_146598604.1">
    <property type="nucleotide sequence ID" value="NZ_SJPY01000001.1"/>
</dbReference>
<feature type="compositionally biased region" description="Polar residues" evidence="1">
    <location>
        <begin position="186"/>
        <end position="206"/>
    </location>
</feature>
<evidence type="ECO:0000313" key="2">
    <source>
        <dbReference type="EMBL" id="TWU46003.1"/>
    </source>
</evidence>
<evidence type="ECO:0000256" key="1">
    <source>
        <dbReference type="SAM" id="MobiDB-lite"/>
    </source>
</evidence>
<dbReference type="AlphaFoldDB" id="A0A5C6E8J9"/>
<proteinExistence type="predicted"/>
<gene>
    <name evidence="2" type="ORF">Q31b_11810</name>
</gene>
<evidence type="ECO:0000313" key="3">
    <source>
        <dbReference type="Proteomes" id="UP000315471"/>
    </source>
</evidence>
<dbReference type="OrthoDB" id="282702at2"/>
<dbReference type="Proteomes" id="UP000315471">
    <property type="component" value="Unassembled WGS sequence"/>
</dbReference>
<accession>A0A5C6E8J9</accession>
<keyword evidence="3" id="KW-1185">Reference proteome</keyword>
<dbReference type="EMBL" id="SJPY01000001">
    <property type="protein sequence ID" value="TWU46003.1"/>
    <property type="molecule type" value="Genomic_DNA"/>
</dbReference>
<comment type="caution">
    <text evidence="2">The sequence shown here is derived from an EMBL/GenBank/DDBJ whole genome shotgun (WGS) entry which is preliminary data.</text>
</comment>
<reference evidence="2 3" key="1">
    <citation type="submission" date="2019-02" db="EMBL/GenBank/DDBJ databases">
        <title>Deep-cultivation of Planctomycetes and their phenomic and genomic characterization uncovers novel biology.</title>
        <authorList>
            <person name="Wiegand S."/>
            <person name="Jogler M."/>
            <person name="Boedeker C."/>
            <person name="Pinto D."/>
            <person name="Vollmers J."/>
            <person name="Rivas-Marin E."/>
            <person name="Kohn T."/>
            <person name="Peeters S.H."/>
            <person name="Heuer A."/>
            <person name="Rast P."/>
            <person name="Oberbeckmann S."/>
            <person name="Bunk B."/>
            <person name="Jeske O."/>
            <person name="Meyerdierks A."/>
            <person name="Storesund J.E."/>
            <person name="Kallscheuer N."/>
            <person name="Luecker S."/>
            <person name="Lage O.M."/>
            <person name="Pohl T."/>
            <person name="Merkel B.J."/>
            <person name="Hornburger P."/>
            <person name="Mueller R.-W."/>
            <person name="Bruemmer F."/>
            <person name="Labrenz M."/>
            <person name="Spormann A.M."/>
            <person name="Op Den Camp H."/>
            <person name="Overmann J."/>
            <person name="Amann R."/>
            <person name="Jetten M.S.M."/>
            <person name="Mascher T."/>
            <person name="Medema M.H."/>
            <person name="Devos D.P."/>
            <person name="Kaster A.-K."/>
            <person name="Ovreas L."/>
            <person name="Rohde M."/>
            <person name="Galperin M.Y."/>
            <person name="Jogler C."/>
        </authorList>
    </citation>
    <scope>NUCLEOTIDE SEQUENCE [LARGE SCALE GENOMIC DNA]</scope>
    <source>
        <strain evidence="2 3">Q31b</strain>
    </source>
</reference>
<dbReference type="PROSITE" id="PS51257">
    <property type="entry name" value="PROKAR_LIPOPROTEIN"/>
    <property type="match status" value="1"/>
</dbReference>
<feature type="region of interest" description="Disordered" evidence="1">
    <location>
        <begin position="186"/>
        <end position="232"/>
    </location>
</feature>
<organism evidence="2 3">
    <name type="scientific">Novipirellula aureliae</name>
    <dbReference type="NCBI Taxonomy" id="2527966"/>
    <lineage>
        <taxon>Bacteria</taxon>
        <taxon>Pseudomonadati</taxon>
        <taxon>Planctomycetota</taxon>
        <taxon>Planctomycetia</taxon>
        <taxon>Pirellulales</taxon>
        <taxon>Pirellulaceae</taxon>
        <taxon>Novipirellula</taxon>
    </lineage>
</organism>
<feature type="region of interest" description="Disordered" evidence="1">
    <location>
        <begin position="244"/>
        <end position="349"/>
    </location>
</feature>
<sequence length="349" mass="38670">MLLRDRRINVLLFLVLTVFGIGCQLVPDKLKNGKDLFTGKENDELPSRMMVIWTDTVLHQPQQPGIRGFGGRIYFYAEDDSEPIEVDGGLAVYAFDADSIDPESVKPERKFVFTAEQFAEHMSQTSMGSSYSVWIPWDEVGGYSKKLSLIVRFEGTGGGVVISDPTIKLLPGLDRPEIQTPSLARSNVSQANNVQQDAGIDPSSTRLAGFEEAQPKNKVGRRQTETIDLPPSFYRHLHVTNQPVETQDVDTTPSGAESGSAPVNALNGASQSNDDSDRQDDAPENESAQQTMPRSTKWARYPFRTLGEGRPTIEGLNRNQTLQAGWMEPLPRTPRYSYPNGVDLSVDHE</sequence>